<evidence type="ECO:0000313" key="3">
    <source>
        <dbReference type="Proteomes" id="UP000309215"/>
    </source>
</evidence>
<accession>A0A4U1J2A0</accession>
<dbReference type="InterPro" id="IPR009875">
    <property type="entry name" value="PilZ_domain"/>
</dbReference>
<gene>
    <name evidence="2" type="ORF">E8A74_32050</name>
</gene>
<reference evidence="2 3" key="1">
    <citation type="submission" date="2019-04" db="EMBL/GenBank/DDBJ databases">
        <authorList>
            <person name="Li Y."/>
            <person name="Wang J."/>
        </authorList>
    </citation>
    <scope>NUCLEOTIDE SEQUENCE [LARGE SCALE GENOMIC DNA]</scope>
    <source>
        <strain evidence="2 3">DSM 14668</strain>
    </source>
</reference>
<dbReference type="Proteomes" id="UP000309215">
    <property type="component" value="Unassembled WGS sequence"/>
</dbReference>
<dbReference type="NCBIfam" id="TIGR02266">
    <property type="entry name" value="gmx_TIGR02266"/>
    <property type="match status" value="1"/>
</dbReference>
<dbReference type="Gene3D" id="2.40.10.220">
    <property type="entry name" value="predicted glycosyltransferase like domains"/>
    <property type="match status" value="1"/>
</dbReference>
<evidence type="ECO:0000313" key="2">
    <source>
        <dbReference type="EMBL" id="TKD01235.1"/>
    </source>
</evidence>
<dbReference type="AlphaFoldDB" id="A0A4U1J2A0"/>
<dbReference type="InterPro" id="IPR011752">
    <property type="entry name" value="PilV_Myxo-type"/>
</dbReference>
<comment type="caution">
    <text evidence="2">The sequence shown here is derived from an EMBL/GenBank/DDBJ whole genome shotgun (WGS) entry which is preliminary data.</text>
</comment>
<organism evidence="2 3">
    <name type="scientific">Polyangium fumosum</name>
    <dbReference type="NCBI Taxonomy" id="889272"/>
    <lineage>
        <taxon>Bacteria</taxon>
        <taxon>Pseudomonadati</taxon>
        <taxon>Myxococcota</taxon>
        <taxon>Polyangia</taxon>
        <taxon>Polyangiales</taxon>
        <taxon>Polyangiaceae</taxon>
        <taxon>Polyangium</taxon>
    </lineage>
</organism>
<proteinExistence type="predicted"/>
<name>A0A4U1J2A0_9BACT</name>
<dbReference type="EMBL" id="SSMQ01000041">
    <property type="protein sequence ID" value="TKD01235.1"/>
    <property type="molecule type" value="Genomic_DNA"/>
</dbReference>
<protein>
    <submittedName>
        <fullName evidence="2">TIGR02266 family protein</fullName>
    </submittedName>
</protein>
<dbReference type="OrthoDB" id="5516249at2"/>
<keyword evidence="3" id="KW-1185">Reference proteome</keyword>
<dbReference type="RefSeq" id="WP_136932927.1">
    <property type="nucleotide sequence ID" value="NZ_SSMQ01000041.1"/>
</dbReference>
<evidence type="ECO:0000259" key="1">
    <source>
        <dbReference type="Pfam" id="PF07238"/>
    </source>
</evidence>
<feature type="domain" description="PilZ" evidence="1">
    <location>
        <begin position="11"/>
        <end position="108"/>
    </location>
</feature>
<dbReference type="Pfam" id="PF07238">
    <property type="entry name" value="PilZ"/>
    <property type="match status" value="1"/>
</dbReference>
<dbReference type="GO" id="GO:0035438">
    <property type="term" value="F:cyclic-di-GMP binding"/>
    <property type="evidence" value="ECO:0007669"/>
    <property type="project" value="InterPro"/>
</dbReference>
<sequence>MSDRRNTGGRAAIELNVEYKRLNTFFADYTRNISKGGTFIRTDRPLDVNTEFVFALSIKNLAEPLRLRGRVKWIVRPVDATPDSPAGMGIEFQYNDEKERRETEAIVEKLMANELGDELAGKLLGHKLSTKA</sequence>